<dbReference type="PANTHER" id="PTHR11141">
    <property type="entry name" value="PROTEIN TRANSPORT PROTEIN SEC23"/>
    <property type="match status" value="1"/>
</dbReference>
<organism evidence="14 15">
    <name type="scientific">Petrolisthes cinctipes</name>
    <name type="common">Flat porcelain crab</name>
    <dbReference type="NCBI Taxonomy" id="88211"/>
    <lineage>
        <taxon>Eukaryota</taxon>
        <taxon>Metazoa</taxon>
        <taxon>Ecdysozoa</taxon>
        <taxon>Arthropoda</taxon>
        <taxon>Crustacea</taxon>
        <taxon>Multicrustacea</taxon>
        <taxon>Malacostraca</taxon>
        <taxon>Eumalacostraca</taxon>
        <taxon>Eucarida</taxon>
        <taxon>Decapoda</taxon>
        <taxon>Pleocyemata</taxon>
        <taxon>Anomura</taxon>
        <taxon>Galatheoidea</taxon>
        <taxon>Porcellanidae</taxon>
        <taxon>Petrolisthes</taxon>
    </lineage>
</organism>
<evidence type="ECO:0000313" key="15">
    <source>
        <dbReference type="Proteomes" id="UP001286313"/>
    </source>
</evidence>
<feature type="domain" description="Zinc finger Sec23/Sec24-type" evidence="12">
    <location>
        <begin position="209"/>
        <end position="233"/>
    </location>
</feature>
<evidence type="ECO:0000256" key="10">
    <source>
        <dbReference type="SAM" id="Phobius"/>
    </source>
</evidence>
<dbReference type="GO" id="GO:0008270">
    <property type="term" value="F:zinc ion binding"/>
    <property type="evidence" value="ECO:0007669"/>
    <property type="project" value="InterPro"/>
</dbReference>
<dbReference type="EMBL" id="JAWQEG010006673">
    <property type="protein sequence ID" value="KAK3854179.1"/>
    <property type="molecule type" value="Genomic_DNA"/>
</dbReference>
<keyword evidence="5 8" id="KW-0931">ER-Golgi transport</keyword>
<dbReference type="GO" id="GO:0030127">
    <property type="term" value="C:COPII vesicle coat"/>
    <property type="evidence" value="ECO:0007669"/>
    <property type="project" value="InterPro"/>
</dbReference>
<evidence type="ECO:0000256" key="2">
    <source>
        <dbReference type="ARBA" id="ARBA00022723"/>
    </source>
</evidence>
<sequence>MALLQFVVVVEWLWSSLATKNNKRRHSSSTNKLARTSHTNTTSRDTNLNINNINRDANLNNRDTTNLNINRDANLNTNNTNRDTNLNTNRDTNRDTNLNTNRDTNRDTNLNTNNTNRDTNLNTNNTNRDANLNTNNTNRDTNLNTNRDTNRDTNLNTNNNTNRDTNLTMNLNTNRATNLIRTTNPFNSLSRHKRAIMVSVFRGMFGRPVRVDFRSKMWVCCFCFQRNPFPKSYEAISEQSVPAELLITRSTIEYTLLNKQNFPPFFLFVVDICIDNVELKALKESINMSLSFIPSTSLIGFITFGYNVHVHMLDMRENRKFKKQFVFPGTKVQTAYTIQKQLEGIHIANVSFQQPGPAVPPSRTYNQYLQPLQECAYSLDEIIADMRHDNRKDIVGRRALRATGAALSIAIGLLEASNLNTCGRIMTFLGGPCTHGPGVVVDSYYANPIRSHHDITKGKCQYTK</sequence>
<dbReference type="PANTHER" id="PTHR11141:SF0">
    <property type="entry name" value="PROTEIN TRANSPORT PROTEIN SEC23"/>
    <property type="match status" value="1"/>
</dbReference>
<evidence type="ECO:0000256" key="6">
    <source>
        <dbReference type="ARBA" id="ARBA00023136"/>
    </source>
</evidence>
<evidence type="ECO:0000256" key="4">
    <source>
        <dbReference type="ARBA" id="ARBA00022833"/>
    </source>
</evidence>
<keyword evidence="15" id="KW-1185">Reference proteome</keyword>
<keyword evidence="8" id="KW-0813">Transport</keyword>
<comment type="similarity">
    <text evidence="1 8">Belongs to the SEC23/SEC24 family. SEC23 subfamily.</text>
</comment>
<dbReference type="AlphaFoldDB" id="A0AAE1BRU4"/>
<evidence type="ECO:0000256" key="11">
    <source>
        <dbReference type="SAM" id="SignalP"/>
    </source>
</evidence>
<keyword evidence="7 8" id="KW-0968">Cytoplasmic vesicle</keyword>
<dbReference type="SUPFAM" id="SSF53300">
    <property type="entry name" value="vWA-like"/>
    <property type="match status" value="1"/>
</dbReference>
<keyword evidence="3 8" id="KW-0256">Endoplasmic reticulum</keyword>
<evidence type="ECO:0000256" key="9">
    <source>
        <dbReference type="SAM" id="MobiDB-lite"/>
    </source>
</evidence>
<proteinExistence type="inferred from homology"/>
<dbReference type="InterPro" id="IPR037364">
    <property type="entry name" value="Sec23"/>
</dbReference>
<evidence type="ECO:0000256" key="5">
    <source>
        <dbReference type="ARBA" id="ARBA00022892"/>
    </source>
</evidence>
<dbReference type="GO" id="GO:0090110">
    <property type="term" value="P:COPII-coated vesicle cargo loading"/>
    <property type="evidence" value="ECO:0007669"/>
    <property type="project" value="TreeGrafter"/>
</dbReference>
<evidence type="ECO:0000259" key="12">
    <source>
        <dbReference type="Pfam" id="PF04810"/>
    </source>
</evidence>
<evidence type="ECO:0000256" key="1">
    <source>
        <dbReference type="ARBA" id="ARBA00009210"/>
    </source>
</evidence>
<keyword evidence="8" id="KW-0963">Cytoplasm</keyword>
<reference evidence="14" key="1">
    <citation type="submission" date="2023-10" db="EMBL/GenBank/DDBJ databases">
        <title>Genome assemblies of two species of porcelain crab, Petrolisthes cinctipes and Petrolisthes manimaculis (Anomura: Porcellanidae).</title>
        <authorList>
            <person name="Angst P."/>
        </authorList>
    </citation>
    <scope>NUCLEOTIDE SEQUENCE</scope>
    <source>
        <strain evidence="14">PB745_01</strain>
        <tissue evidence="14">Gill</tissue>
    </source>
</reference>
<evidence type="ECO:0000256" key="8">
    <source>
        <dbReference type="RuleBase" id="RU365030"/>
    </source>
</evidence>
<accession>A0AAE1BRU4</accession>
<dbReference type="GO" id="GO:0070971">
    <property type="term" value="C:endoplasmic reticulum exit site"/>
    <property type="evidence" value="ECO:0007669"/>
    <property type="project" value="TreeGrafter"/>
</dbReference>
<dbReference type="InterPro" id="IPR006895">
    <property type="entry name" value="Znf_Sec23_Sec24"/>
</dbReference>
<dbReference type="GO" id="GO:0005096">
    <property type="term" value="F:GTPase activator activity"/>
    <property type="evidence" value="ECO:0007669"/>
    <property type="project" value="TreeGrafter"/>
</dbReference>
<feature type="region of interest" description="Disordered" evidence="9">
    <location>
        <begin position="20"/>
        <end position="163"/>
    </location>
</feature>
<dbReference type="InterPro" id="IPR036465">
    <property type="entry name" value="vWFA_dom_sf"/>
</dbReference>
<keyword evidence="2 8" id="KW-0479">Metal-binding</keyword>
<comment type="function">
    <text evidence="8">Component of the coat protein complex II (COPII) which promotes the formation of transport vesicles from the endoplasmic reticulum (ER). The coat has two main functions, the physical deformation of the endoplasmic reticulum membrane into vesicles and the selection of cargo molecules.</text>
</comment>
<feature type="compositionally biased region" description="Polar residues" evidence="9">
    <location>
        <begin position="28"/>
        <end position="46"/>
    </location>
</feature>
<comment type="caution">
    <text evidence="14">The sequence shown here is derived from an EMBL/GenBank/DDBJ whole genome shotgun (WGS) entry which is preliminary data.</text>
</comment>
<keyword evidence="6 8" id="KW-0472">Membrane</keyword>
<comment type="subcellular location">
    <subcellularLocation>
        <location evidence="8">Cytoplasmic vesicle</location>
        <location evidence="8">COPII-coated vesicle membrane</location>
        <topology evidence="8">Peripheral membrane protein</topology>
        <orientation evidence="8">Cytoplasmic side</orientation>
    </subcellularLocation>
    <subcellularLocation>
        <location evidence="8">Endoplasmic reticulum membrane</location>
        <topology evidence="8">Peripheral membrane protein</topology>
        <orientation evidence="8">Cytoplasmic side</orientation>
    </subcellularLocation>
</comment>
<dbReference type="Proteomes" id="UP001286313">
    <property type="component" value="Unassembled WGS sequence"/>
</dbReference>
<feature type="transmembrane region" description="Helical" evidence="10">
    <location>
        <begin position="292"/>
        <end position="313"/>
    </location>
</feature>
<keyword evidence="11" id="KW-0732">Signal</keyword>
<dbReference type="Gene3D" id="3.40.50.410">
    <property type="entry name" value="von Willebrand factor, type A domain"/>
    <property type="match status" value="1"/>
</dbReference>
<feature type="chain" id="PRO_5042192548" description="Protein transport protein SEC23" evidence="11">
    <location>
        <begin position="19"/>
        <end position="464"/>
    </location>
</feature>
<evidence type="ECO:0000256" key="7">
    <source>
        <dbReference type="ARBA" id="ARBA00023329"/>
    </source>
</evidence>
<dbReference type="GO" id="GO:0006886">
    <property type="term" value="P:intracellular protein transport"/>
    <property type="evidence" value="ECO:0007669"/>
    <property type="project" value="InterPro"/>
</dbReference>
<dbReference type="InterPro" id="IPR006896">
    <property type="entry name" value="Sec23/24_trunk_dom"/>
</dbReference>
<protein>
    <recommendedName>
        <fullName evidence="8">Protein transport protein SEC23</fullName>
    </recommendedName>
</protein>
<dbReference type="Pfam" id="PF04811">
    <property type="entry name" value="Sec23_trunk"/>
    <property type="match status" value="1"/>
</dbReference>
<keyword evidence="4 8" id="KW-0862">Zinc</keyword>
<feature type="domain" description="Sec23/Sec24 trunk" evidence="13">
    <location>
        <begin position="263"/>
        <end position="464"/>
    </location>
</feature>
<evidence type="ECO:0000313" key="14">
    <source>
        <dbReference type="EMBL" id="KAK3854179.1"/>
    </source>
</evidence>
<dbReference type="Gene3D" id="2.30.30.380">
    <property type="entry name" value="Zn-finger domain of Sec23/24"/>
    <property type="match status" value="1"/>
</dbReference>
<keyword evidence="8" id="KW-0653">Protein transport</keyword>
<dbReference type="SUPFAM" id="SSF82919">
    <property type="entry name" value="Zn-finger domain of Sec23/24"/>
    <property type="match status" value="1"/>
</dbReference>
<keyword evidence="10" id="KW-1133">Transmembrane helix</keyword>
<gene>
    <name evidence="14" type="ORF">Pcinc_039323</name>
</gene>
<dbReference type="GO" id="GO:0005789">
    <property type="term" value="C:endoplasmic reticulum membrane"/>
    <property type="evidence" value="ECO:0007669"/>
    <property type="project" value="UniProtKB-SubCell"/>
</dbReference>
<dbReference type="InterPro" id="IPR036174">
    <property type="entry name" value="Znf_Sec23_Sec24_sf"/>
</dbReference>
<name>A0AAE1BRU4_PETCI</name>
<evidence type="ECO:0000259" key="13">
    <source>
        <dbReference type="Pfam" id="PF04811"/>
    </source>
</evidence>
<feature type="signal peptide" evidence="11">
    <location>
        <begin position="1"/>
        <end position="18"/>
    </location>
</feature>
<feature type="compositionally biased region" description="Low complexity" evidence="9">
    <location>
        <begin position="47"/>
        <end position="163"/>
    </location>
</feature>
<keyword evidence="10" id="KW-0812">Transmembrane</keyword>
<dbReference type="Pfam" id="PF04810">
    <property type="entry name" value="zf-Sec23_Sec24"/>
    <property type="match status" value="1"/>
</dbReference>
<evidence type="ECO:0000256" key="3">
    <source>
        <dbReference type="ARBA" id="ARBA00022824"/>
    </source>
</evidence>